<dbReference type="PROSITE" id="PS50217">
    <property type="entry name" value="BZIP"/>
    <property type="match status" value="1"/>
</dbReference>
<dbReference type="SMART" id="SM00338">
    <property type="entry name" value="BRLZ"/>
    <property type="match status" value="1"/>
</dbReference>
<dbReference type="AlphaFoldDB" id="A0AAD5Y4F2"/>
<dbReference type="PROSITE" id="PS00036">
    <property type="entry name" value="BZIP_BASIC"/>
    <property type="match status" value="1"/>
</dbReference>
<keyword evidence="6" id="KW-0834">Unfolded protein response</keyword>
<feature type="domain" description="BZIP" evidence="9">
    <location>
        <begin position="69"/>
        <end position="132"/>
    </location>
</feature>
<evidence type="ECO:0000256" key="2">
    <source>
        <dbReference type="ARBA" id="ARBA00007163"/>
    </source>
</evidence>
<accession>A0AAD5Y4F2</accession>
<gene>
    <name evidence="10" type="ORF">HK103_006726</name>
</gene>
<comment type="caution">
    <text evidence="10">The sequence shown here is derived from an EMBL/GenBank/DDBJ whole genome shotgun (WGS) entry which is preliminary data.</text>
</comment>
<reference evidence="10" key="1">
    <citation type="submission" date="2020-05" db="EMBL/GenBank/DDBJ databases">
        <title>Phylogenomic resolution of chytrid fungi.</title>
        <authorList>
            <person name="Stajich J.E."/>
            <person name="Amses K."/>
            <person name="Simmons R."/>
            <person name="Seto K."/>
            <person name="Myers J."/>
            <person name="Bonds A."/>
            <person name="Quandt C.A."/>
            <person name="Barry K."/>
            <person name="Liu P."/>
            <person name="Grigoriev I."/>
            <person name="Longcore J.E."/>
            <person name="James T.Y."/>
        </authorList>
    </citation>
    <scope>NUCLEOTIDE SEQUENCE</scope>
    <source>
        <strain evidence="10">PLAUS21</strain>
    </source>
</reference>
<dbReference type="PANTHER" id="PTHR46714:SF6">
    <property type="entry name" value="TRANSCRIPTIONAL ACTIVATOR HAC1"/>
    <property type="match status" value="1"/>
</dbReference>
<dbReference type="GO" id="GO:0000981">
    <property type="term" value="F:DNA-binding transcription factor activity, RNA polymerase II-specific"/>
    <property type="evidence" value="ECO:0007669"/>
    <property type="project" value="InterPro"/>
</dbReference>
<dbReference type="InterPro" id="IPR044280">
    <property type="entry name" value="Hac1/HY5"/>
</dbReference>
<keyword evidence="7" id="KW-0539">Nucleus</keyword>
<organism evidence="10 11">
    <name type="scientific">Boothiomyces macroporosus</name>
    <dbReference type="NCBI Taxonomy" id="261099"/>
    <lineage>
        <taxon>Eukaryota</taxon>
        <taxon>Fungi</taxon>
        <taxon>Fungi incertae sedis</taxon>
        <taxon>Chytridiomycota</taxon>
        <taxon>Chytridiomycota incertae sedis</taxon>
        <taxon>Chytridiomycetes</taxon>
        <taxon>Rhizophydiales</taxon>
        <taxon>Terramycetaceae</taxon>
        <taxon>Boothiomyces</taxon>
    </lineage>
</organism>
<name>A0AAD5Y4F2_9FUNG</name>
<dbReference type="PRINTS" id="PR00041">
    <property type="entry name" value="LEUZIPPRCREB"/>
</dbReference>
<proteinExistence type="inferred from homology"/>
<evidence type="ECO:0000256" key="5">
    <source>
        <dbReference type="ARBA" id="ARBA00023163"/>
    </source>
</evidence>
<evidence type="ECO:0000256" key="7">
    <source>
        <dbReference type="ARBA" id="ARBA00023242"/>
    </source>
</evidence>
<evidence type="ECO:0000256" key="4">
    <source>
        <dbReference type="ARBA" id="ARBA00023125"/>
    </source>
</evidence>
<comment type="similarity">
    <text evidence="2">Belongs to the bZIP family.</text>
</comment>
<dbReference type="GO" id="GO:0003677">
    <property type="term" value="F:DNA binding"/>
    <property type="evidence" value="ECO:0007669"/>
    <property type="project" value="UniProtKB-KW"/>
</dbReference>
<protein>
    <recommendedName>
        <fullName evidence="9">BZIP domain-containing protein</fullName>
    </recommendedName>
</protein>
<sequence>MNFNQANEWWTLIQNTPVPYAAAPIAHYPLSPNTTNSSDSEEDKIKVKIENLPTLAKKPSSAQPVLSAADKRQQRLIKNRQAADASRKRKREQMEALEARNKKLEEENKQLLDLVSKLQEVNGKLQKENEELRQGSALKNTDETLFTLNQSDPFLDNCKAENENDLFNDFVNLDPIEKESPPYPLDSNYKFGTVFTIFLFSIASFLLPSPTPTSQEVAFLSTPSPKIMSTTDLSTQLLPQTAVALWDTSAKAITPLSLNREDFMLSLNTLANINPPNAVMSIESIFAGQHNSIDGKLAVVPNSMNSEQPLIMLSPSIRVIPYEHHSLPTDPLRLSLLANIPSSGLGVSGEGGILRLDMEVFQATWLN</sequence>
<dbReference type="PANTHER" id="PTHR46714">
    <property type="entry name" value="TRANSCRIPTIONAL ACTIVATOR HAC1"/>
    <property type="match status" value="1"/>
</dbReference>
<keyword evidence="3" id="KW-0805">Transcription regulation</keyword>
<dbReference type="CDD" id="cd14812">
    <property type="entry name" value="bZIP_u3"/>
    <property type="match status" value="1"/>
</dbReference>
<evidence type="ECO:0000259" key="9">
    <source>
        <dbReference type="PROSITE" id="PS50217"/>
    </source>
</evidence>
<dbReference type="GO" id="GO:0005634">
    <property type="term" value="C:nucleus"/>
    <property type="evidence" value="ECO:0007669"/>
    <property type="project" value="UniProtKB-SubCell"/>
</dbReference>
<keyword evidence="5" id="KW-0804">Transcription</keyword>
<dbReference type="EMBL" id="JADGKB010000075">
    <property type="protein sequence ID" value="KAJ3254929.1"/>
    <property type="molecule type" value="Genomic_DNA"/>
</dbReference>
<dbReference type="GO" id="GO:0006986">
    <property type="term" value="P:response to unfolded protein"/>
    <property type="evidence" value="ECO:0007669"/>
    <property type="project" value="UniProtKB-KW"/>
</dbReference>
<evidence type="ECO:0000256" key="6">
    <source>
        <dbReference type="ARBA" id="ARBA00023230"/>
    </source>
</evidence>
<dbReference type="GO" id="GO:0045944">
    <property type="term" value="P:positive regulation of transcription by RNA polymerase II"/>
    <property type="evidence" value="ECO:0007669"/>
    <property type="project" value="InterPro"/>
</dbReference>
<dbReference type="Pfam" id="PF00170">
    <property type="entry name" value="bZIP_1"/>
    <property type="match status" value="1"/>
</dbReference>
<feature type="region of interest" description="Disordered" evidence="8">
    <location>
        <begin position="77"/>
        <end position="96"/>
    </location>
</feature>
<comment type="subcellular location">
    <subcellularLocation>
        <location evidence="1">Nucleus</location>
    </subcellularLocation>
</comment>
<evidence type="ECO:0000313" key="11">
    <source>
        <dbReference type="Proteomes" id="UP001210925"/>
    </source>
</evidence>
<dbReference type="SUPFAM" id="SSF57959">
    <property type="entry name" value="Leucine zipper domain"/>
    <property type="match status" value="1"/>
</dbReference>
<dbReference type="Proteomes" id="UP001210925">
    <property type="component" value="Unassembled WGS sequence"/>
</dbReference>
<evidence type="ECO:0000256" key="1">
    <source>
        <dbReference type="ARBA" id="ARBA00004123"/>
    </source>
</evidence>
<evidence type="ECO:0000256" key="3">
    <source>
        <dbReference type="ARBA" id="ARBA00023015"/>
    </source>
</evidence>
<keyword evidence="11" id="KW-1185">Reference proteome</keyword>
<evidence type="ECO:0000256" key="8">
    <source>
        <dbReference type="SAM" id="MobiDB-lite"/>
    </source>
</evidence>
<keyword evidence="4" id="KW-0238">DNA-binding</keyword>
<dbReference type="InterPro" id="IPR046347">
    <property type="entry name" value="bZIP_sf"/>
</dbReference>
<evidence type="ECO:0000313" key="10">
    <source>
        <dbReference type="EMBL" id="KAJ3254929.1"/>
    </source>
</evidence>
<dbReference type="InterPro" id="IPR004827">
    <property type="entry name" value="bZIP"/>
</dbReference>
<dbReference type="Gene3D" id="1.20.5.170">
    <property type="match status" value="1"/>
</dbReference>